<dbReference type="AlphaFoldDB" id="A0A4Y2EAD6"/>
<organism evidence="1 2">
    <name type="scientific">Araneus ventricosus</name>
    <name type="common">Orbweaver spider</name>
    <name type="synonym">Epeira ventricosa</name>
    <dbReference type="NCBI Taxonomy" id="182803"/>
    <lineage>
        <taxon>Eukaryota</taxon>
        <taxon>Metazoa</taxon>
        <taxon>Ecdysozoa</taxon>
        <taxon>Arthropoda</taxon>
        <taxon>Chelicerata</taxon>
        <taxon>Arachnida</taxon>
        <taxon>Araneae</taxon>
        <taxon>Araneomorphae</taxon>
        <taxon>Entelegynae</taxon>
        <taxon>Araneoidea</taxon>
        <taxon>Araneidae</taxon>
        <taxon>Araneus</taxon>
    </lineage>
</organism>
<sequence>MLSDPWPAAELLFSFSLHSLSHLAMNLAVLVELQHHMTEYRLQNRRVTGLRPDSKENHSSSVYAGLVPAKSAEGPLAGVVQKFGEEMPA</sequence>
<name>A0A4Y2EAD6_ARAVE</name>
<comment type="caution">
    <text evidence="1">The sequence shown here is derived from an EMBL/GenBank/DDBJ whole genome shotgun (WGS) entry which is preliminary data.</text>
</comment>
<reference evidence="1 2" key="1">
    <citation type="journal article" date="2019" name="Sci. Rep.">
        <title>Orb-weaving spider Araneus ventricosus genome elucidates the spidroin gene catalogue.</title>
        <authorList>
            <person name="Kono N."/>
            <person name="Nakamura H."/>
            <person name="Ohtoshi R."/>
            <person name="Moran D.A.P."/>
            <person name="Shinohara A."/>
            <person name="Yoshida Y."/>
            <person name="Fujiwara M."/>
            <person name="Mori M."/>
            <person name="Tomita M."/>
            <person name="Arakawa K."/>
        </authorList>
    </citation>
    <scope>NUCLEOTIDE SEQUENCE [LARGE SCALE GENOMIC DNA]</scope>
</reference>
<keyword evidence="2" id="KW-1185">Reference proteome</keyword>
<evidence type="ECO:0000313" key="1">
    <source>
        <dbReference type="EMBL" id="GBM26133.1"/>
    </source>
</evidence>
<proteinExistence type="predicted"/>
<dbReference type="EMBL" id="BGPR01000554">
    <property type="protein sequence ID" value="GBM26133.1"/>
    <property type="molecule type" value="Genomic_DNA"/>
</dbReference>
<gene>
    <name evidence="1" type="ORF">AVEN_87285_1</name>
</gene>
<dbReference type="Proteomes" id="UP000499080">
    <property type="component" value="Unassembled WGS sequence"/>
</dbReference>
<protein>
    <submittedName>
        <fullName evidence="1">Uncharacterized protein</fullName>
    </submittedName>
</protein>
<accession>A0A4Y2EAD6</accession>
<evidence type="ECO:0000313" key="2">
    <source>
        <dbReference type="Proteomes" id="UP000499080"/>
    </source>
</evidence>